<gene>
    <name evidence="1" type="ORF">MOTC310_23950</name>
</gene>
<dbReference type="RefSeq" id="WP_331303580.1">
    <property type="nucleotide sequence ID" value="NZ_MLCA01000014.1"/>
</dbReference>
<comment type="caution">
    <text evidence="1">The sequence shown here is derived from an EMBL/GenBank/DDBJ whole genome shotgun (WGS) entry which is preliminary data.</text>
</comment>
<evidence type="ECO:0000313" key="1">
    <source>
        <dbReference type="EMBL" id="MEE7493345.1"/>
    </source>
</evidence>
<reference evidence="1 2" key="1">
    <citation type="journal article" date="2012" name="Genet. Mol. Biol.">
        <title>Analysis of 16S rRNA and mxaF genes revealing insights into Methylobacterium niche-specific plant association.</title>
        <authorList>
            <person name="Dourado M.N."/>
            <person name="Andreote F.D."/>
            <person name="Dini-Andreote F."/>
            <person name="Conti R."/>
            <person name="Araujo J.M."/>
            <person name="Araujo W.L."/>
        </authorList>
    </citation>
    <scope>NUCLEOTIDE SEQUENCE [LARGE SCALE GENOMIC DNA]</scope>
    <source>
        <strain evidence="1 2">TC3-10</strain>
    </source>
</reference>
<dbReference type="EMBL" id="MLCA01000014">
    <property type="protein sequence ID" value="MEE7493345.1"/>
    <property type="molecule type" value="Genomic_DNA"/>
</dbReference>
<keyword evidence="2" id="KW-1185">Reference proteome</keyword>
<organism evidence="1 2">
    <name type="scientific">Methylobacterium oryzae</name>
    <dbReference type="NCBI Taxonomy" id="334852"/>
    <lineage>
        <taxon>Bacteria</taxon>
        <taxon>Pseudomonadati</taxon>
        <taxon>Pseudomonadota</taxon>
        <taxon>Alphaproteobacteria</taxon>
        <taxon>Hyphomicrobiales</taxon>
        <taxon>Methylobacteriaceae</taxon>
        <taxon>Methylobacterium</taxon>
    </lineage>
</organism>
<protein>
    <recommendedName>
        <fullName evidence="3">Vanillate O-demethylase oxygenase-like C-terminal catalytic domain-containing protein</fullName>
    </recommendedName>
</protein>
<evidence type="ECO:0008006" key="3">
    <source>
        <dbReference type="Google" id="ProtNLM"/>
    </source>
</evidence>
<evidence type="ECO:0000313" key="2">
    <source>
        <dbReference type="Proteomes" id="UP001355206"/>
    </source>
</evidence>
<dbReference type="Proteomes" id="UP001355206">
    <property type="component" value="Unassembled WGS sequence"/>
</dbReference>
<sequence>MTTFADGIVENAWYPLGSPVDIRRHGIEHTRLMGRQIDLEVHRTWISPSVDGQALPVTERLGLVWTTLGRPNGPPQQLIEYYEVDRTTVNVSSAPVGLAGPKVLEGAVGLLDGSGQSDGAGSRQVAVGGLGIDRDEHGALRIVSDRANLGTLGAELACEARIVTPYSAVFAFRHPSRPPGQEHRQDLFAIFCQPLEAGLTVVHRLAAIVDLPAGEVDRIRSGRPIAQGDAPPPFETDAIRAYRTWIDGISPGALGTG</sequence>
<name>A0ABU7TTW2_9HYPH</name>
<proteinExistence type="predicted"/>
<accession>A0ABU7TTW2</accession>